<reference evidence="2" key="1">
    <citation type="submission" date="2020-06" db="EMBL/GenBank/DDBJ databases">
        <authorList>
            <person name="Ji K."/>
            <person name="Li J."/>
        </authorList>
    </citation>
    <scope>NUCLEOTIDE SEQUENCE</scope>
    <source>
        <strain evidence="2">JKM2019</strain>
        <tissue evidence="2">Whole body</tissue>
    </source>
</reference>
<organism evidence="2">
    <name type="scientific">Dermatophagoides farinae</name>
    <name type="common">American house dust mite</name>
    <dbReference type="NCBI Taxonomy" id="6954"/>
    <lineage>
        <taxon>Eukaryota</taxon>
        <taxon>Metazoa</taxon>
        <taxon>Ecdysozoa</taxon>
        <taxon>Arthropoda</taxon>
        <taxon>Chelicerata</taxon>
        <taxon>Arachnida</taxon>
        <taxon>Acari</taxon>
        <taxon>Acariformes</taxon>
        <taxon>Sarcoptiformes</taxon>
        <taxon>Astigmata</taxon>
        <taxon>Psoroptidia</taxon>
        <taxon>Analgoidea</taxon>
        <taxon>Pyroglyphidae</taxon>
        <taxon>Dermatophagoidinae</taxon>
        <taxon>Dermatophagoides</taxon>
    </lineage>
</organism>
<feature type="signal peptide" evidence="1">
    <location>
        <begin position="1"/>
        <end position="24"/>
    </location>
</feature>
<dbReference type="AlphaFoldDB" id="A0A9D4P9I6"/>
<dbReference type="OrthoDB" id="6523276at2759"/>
<keyword evidence="1" id="KW-0732">Signal</keyword>
<gene>
    <name evidence="2" type="ORF">HUG17_1083</name>
</gene>
<evidence type="ECO:0000313" key="2">
    <source>
        <dbReference type="EMBL" id="KAH7645545.1"/>
    </source>
</evidence>
<evidence type="ECO:0000256" key="1">
    <source>
        <dbReference type="SAM" id="SignalP"/>
    </source>
</evidence>
<protein>
    <recommendedName>
        <fullName evidence="3">Transmembrane protein</fullName>
    </recommendedName>
</protein>
<accession>A0A9D4P9I6</accession>
<sequence length="139" mass="15640">MAILSLLVTFTILTMTIIPNDSKAAPQFAIRNNDGQDQSQSGNNHRLYQYLILRRKIHCSLNPELCSTANKHHGNKNDSPTVKPDVNVMQSVFMFDISVMIRYPPCCMSGIPIGNCINCNDKGEDFNHHYIVDPHNPGR</sequence>
<comment type="caution">
    <text evidence="2">The sequence shown here is derived from an EMBL/GenBank/DDBJ whole genome shotgun (WGS) entry which is preliminary data.</text>
</comment>
<dbReference type="Proteomes" id="UP000828236">
    <property type="component" value="Unassembled WGS sequence"/>
</dbReference>
<reference evidence="2" key="2">
    <citation type="journal article" date="2021" name="World Allergy Organ. J.">
        <title>Chromosome-level assembly of Dermatophagoides farinae genome and transcriptome reveals two novel allergens Der f 37 and Der f 39.</title>
        <authorList>
            <person name="Chen J."/>
            <person name="Cai Z."/>
            <person name="Fan D."/>
            <person name="Hu J."/>
            <person name="Hou Y."/>
            <person name="He Y."/>
            <person name="Zhang Z."/>
            <person name="Zhao Z."/>
            <person name="Gao P."/>
            <person name="Hu W."/>
            <person name="Sun J."/>
            <person name="Li J."/>
            <person name="Ji K."/>
        </authorList>
    </citation>
    <scope>NUCLEOTIDE SEQUENCE</scope>
    <source>
        <strain evidence="2">JKM2019</strain>
    </source>
</reference>
<evidence type="ECO:0008006" key="3">
    <source>
        <dbReference type="Google" id="ProtNLM"/>
    </source>
</evidence>
<proteinExistence type="predicted"/>
<name>A0A9D4P9I6_DERFA</name>
<feature type="chain" id="PRO_5039391609" description="Transmembrane protein" evidence="1">
    <location>
        <begin position="25"/>
        <end position="139"/>
    </location>
</feature>
<dbReference type="EMBL" id="SDOV01000001">
    <property type="protein sequence ID" value="KAH7645545.1"/>
    <property type="molecule type" value="Genomic_DNA"/>
</dbReference>